<dbReference type="InterPro" id="IPR001584">
    <property type="entry name" value="Integrase_cat-core"/>
</dbReference>
<proteinExistence type="predicted"/>
<dbReference type="GO" id="GO:0003676">
    <property type="term" value="F:nucleic acid binding"/>
    <property type="evidence" value="ECO:0007669"/>
    <property type="project" value="InterPro"/>
</dbReference>
<protein>
    <recommendedName>
        <fullName evidence="1">Integrase catalytic domain-containing protein</fullName>
    </recommendedName>
</protein>
<organism evidence="2 3">
    <name type="scientific">Phytophthora megakarya</name>
    <dbReference type="NCBI Taxonomy" id="4795"/>
    <lineage>
        <taxon>Eukaryota</taxon>
        <taxon>Sar</taxon>
        <taxon>Stramenopiles</taxon>
        <taxon>Oomycota</taxon>
        <taxon>Peronosporomycetes</taxon>
        <taxon>Peronosporales</taxon>
        <taxon>Peronosporaceae</taxon>
        <taxon>Phytophthora</taxon>
    </lineage>
</organism>
<evidence type="ECO:0000313" key="3">
    <source>
        <dbReference type="Proteomes" id="UP000198211"/>
    </source>
</evidence>
<dbReference type="EMBL" id="NBNE01003606">
    <property type="protein sequence ID" value="OWZ07274.1"/>
    <property type="molecule type" value="Genomic_DNA"/>
</dbReference>
<dbReference type="AlphaFoldDB" id="A0A225VQ91"/>
<evidence type="ECO:0000313" key="2">
    <source>
        <dbReference type="EMBL" id="OWZ07274.1"/>
    </source>
</evidence>
<dbReference type="GO" id="GO:0015074">
    <property type="term" value="P:DNA integration"/>
    <property type="evidence" value="ECO:0007669"/>
    <property type="project" value="InterPro"/>
</dbReference>
<comment type="caution">
    <text evidence="2">The sequence shown here is derived from an EMBL/GenBank/DDBJ whole genome shotgun (WGS) entry which is preliminary data.</text>
</comment>
<keyword evidence="3" id="KW-1185">Reference proteome</keyword>
<dbReference type="SUPFAM" id="SSF53098">
    <property type="entry name" value="Ribonuclease H-like"/>
    <property type="match status" value="1"/>
</dbReference>
<dbReference type="Gene3D" id="3.30.420.10">
    <property type="entry name" value="Ribonuclease H-like superfamily/Ribonuclease H"/>
    <property type="match status" value="1"/>
</dbReference>
<evidence type="ECO:0000259" key="1">
    <source>
        <dbReference type="PROSITE" id="PS50994"/>
    </source>
</evidence>
<feature type="domain" description="Integrase catalytic" evidence="1">
    <location>
        <begin position="1"/>
        <end position="96"/>
    </location>
</feature>
<dbReference type="Proteomes" id="UP000198211">
    <property type="component" value="Unassembled WGS sequence"/>
</dbReference>
<dbReference type="InterPro" id="IPR036397">
    <property type="entry name" value="RNaseH_sf"/>
</dbReference>
<accession>A0A225VQ91</accession>
<dbReference type="PROSITE" id="PS50994">
    <property type="entry name" value="INTEGRASE"/>
    <property type="match status" value="1"/>
</dbReference>
<reference evidence="3" key="1">
    <citation type="submission" date="2017-03" db="EMBL/GenBank/DDBJ databases">
        <title>Phytopthora megakarya and P. palmivora, two closely related causual agents of cacao black pod achieved similar genome size and gene model numbers by different mechanisms.</title>
        <authorList>
            <person name="Ali S."/>
            <person name="Shao J."/>
            <person name="Larry D.J."/>
            <person name="Kronmiller B."/>
            <person name="Shen D."/>
            <person name="Strem M.D."/>
            <person name="Melnick R.L."/>
            <person name="Guiltinan M.J."/>
            <person name="Tyler B.M."/>
            <person name="Meinhardt L.W."/>
            <person name="Bailey B.A."/>
        </authorList>
    </citation>
    <scope>NUCLEOTIDE SEQUENCE [LARGE SCALE GENOMIC DNA]</scope>
    <source>
        <strain evidence="3">zdho120</strain>
    </source>
</reference>
<dbReference type="InterPro" id="IPR012337">
    <property type="entry name" value="RNaseH-like_sf"/>
</dbReference>
<sequence length="115" mass="12830">MRISDQGTHFKKETVEHLSARMNVEQVFTPVHSPWINGTIERLNKEVLQVVRVLLSEFDIASKPESHAAAVTWRPLPNGFSDLPVSTPLDIVVGRRGGADDLRAIDMDAISEQLE</sequence>
<gene>
    <name evidence="2" type="ORF">PHMEG_00020357</name>
</gene>
<name>A0A225VQ91_9STRA</name>